<feature type="non-terminal residue" evidence="2">
    <location>
        <position position="113"/>
    </location>
</feature>
<gene>
    <name evidence="2" type="ORF">M9458_018758</name>
</gene>
<reference evidence="2 3" key="1">
    <citation type="submission" date="2024-05" db="EMBL/GenBank/DDBJ databases">
        <title>Genome sequencing and assembly of Indian major carp, Cirrhinus mrigala (Hamilton, 1822).</title>
        <authorList>
            <person name="Mohindra V."/>
            <person name="Chowdhury L.M."/>
            <person name="Lal K."/>
            <person name="Jena J.K."/>
        </authorList>
    </citation>
    <scope>NUCLEOTIDE SEQUENCE [LARGE SCALE GENOMIC DNA]</scope>
    <source>
        <strain evidence="2">CM1030</strain>
        <tissue evidence="2">Blood</tissue>
    </source>
</reference>
<evidence type="ECO:0000313" key="2">
    <source>
        <dbReference type="EMBL" id="KAL0187088.1"/>
    </source>
</evidence>
<sequence length="113" mass="12599">MSQVEVSRGQYDPSRNYDSRSSSPASSEHPRSQDSPAKTKPPPPPTALKPTYASRSSRGLVNSPPVRDSEPLEKSPDDPSHRSFLGKVKAFEQMDHMARTQRVMEIQEAHNAR</sequence>
<dbReference type="EMBL" id="JAMKFB020000008">
    <property type="protein sequence ID" value="KAL0187088.1"/>
    <property type="molecule type" value="Genomic_DNA"/>
</dbReference>
<dbReference type="Proteomes" id="UP001529510">
    <property type="component" value="Unassembled WGS sequence"/>
</dbReference>
<name>A0ABD0QLH9_CIRMR</name>
<keyword evidence="3" id="KW-1185">Reference proteome</keyword>
<evidence type="ECO:0000313" key="3">
    <source>
        <dbReference type="Proteomes" id="UP001529510"/>
    </source>
</evidence>
<feature type="compositionally biased region" description="Basic and acidic residues" evidence="1">
    <location>
        <begin position="67"/>
        <end position="81"/>
    </location>
</feature>
<comment type="caution">
    <text evidence="2">The sequence shown here is derived from an EMBL/GenBank/DDBJ whole genome shotgun (WGS) entry which is preliminary data.</text>
</comment>
<dbReference type="AlphaFoldDB" id="A0ABD0QLH9"/>
<accession>A0ABD0QLH9</accession>
<protein>
    <submittedName>
        <fullName evidence="2">Uncharacterized protein</fullName>
    </submittedName>
</protein>
<feature type="region of interest" description="Disordered" evidence="1">
    <location>
        <begin position="1"/>
        <end position="83"/>
    </location>
</feature>
<organism evidence="2 3">
    <name type="scientific">Cirrhinus mrigala</name>
    <name type="common">Mrigala</name>
    <dbReference type="NCBI Taxonomy" id="683832"/>
    <lineage>
        <taxon>Eukaryota</taxon>
        <taxon>Metazoa</taxon>
        <taxon>Chordata</taxon>
        <taxon>Craniata</taxon>
        <taxon>Vertebrata</taxon>
        <taxon>Euteleostomi</taxon>
        <taxon>Actinopterygii</taxon>
        <taxon>Neopterygii</taxon>
        <taxon>Teleostei</taxon>
        <taxon>Ostariophysi</taxon>
        <taxon>Cypriniformes</taxon>
        <taxon>Cyprinidae</taxon>
        <taxon>Labeoninae</taxon>
        <taxon>Labeonini</taxon>
        <taxon>Cirrhinus</taxon>
    </lineage>
</organism>
<feature type="compositionally biased region" description="Low complexity" evidence="1">
    <location>
        <begin position="13"/>
        <end position="27"/>
    </location>
</feature>
<proteinExistence type="predicted"/>
<evidence type="ECO:0000256" key="1">
    <source>
        <dbReference type="SAM" id="MobiDB-lite"/>
    </source>
</evidence>